<feature type="non-terminal residue" evidence="2">
    <location>
        <position position="37"/>
    </location>
</feature>
<name>A0ABS3FVS7_9CYAN</name>
<proteinExistence type="predicted"/>
<accession>A0ABS3FVS7</accession>
<dbReference type="Pfam" id="PF14239">
    <property type="entry name" value="RRXRR"/>
    <property type="match status" value="1"/>
</dbReference>
<organism evidence="2 3">
    <name type="scientific">Phormidium pseudopriestleyi FRX01</name>
    <dbReference type="NCBI Taxonomy" id="1759528"/>
    <lineage>
        <taxon>Bacteria</taxon>
        <taxon>Bacillati</taxon>
        <taxon>Cyanobacteriota</taxon>
        <taxon>Cyanophyceae</taxon>
        <taxon>Oscillatoriophycideae</taxon>
        <taxon>Oscillatoriales</taxon>
        <taxon>Oscillatoriaceae</taxon>
        <taxon>Phormidium</taxon>
    </lineage>
</organism>
<feature type="domain" description="RRXRR" evidence="1">
    <location>
        <begin position="6"/>
        <end position="36"/>
    </location>
</feature>
<evidence type="ECO:0000313" key="3">
    <source>
        <dbReference type="Proteomes" id="UP000664844"/>
    </source>
</evidence>
<dbReference type="InterPro" id="IPR025938">
    <property type="entry name" value="RRXRR_dom"/>
</dbReference>
<sequence length="37" mass="4160">MNQPKVCVINQLGRALMPTTPRKARILIKEGRAKIVD</sequence>
<dbReference type="RefSeq" id="WP_207089702.1">
    <property type="nucleotide sequence ID" value="NZ_JAFLQW010000516.1"/>
</dbReference>
<gene>
    <name evidence="2" type="ORF">J0895_19530</name>
</gene>
<evidence type="ECO:0000313" key="2">
    <source>
        <dbReference type="EMBL" id="MBO0351225.1"/>
    </source>
</evidence>
<protein>
    <submittedName>
        <fullName evidence="2">RRXRR domain-containing protein</fullName>
    </submittedName>
</protein>
<keyword evidence="3" id="KW-1185">Reference proteome</keyword>
<comment type="caution">
    <text evidence="2">The sequence shown here is derived from an EMBL/GenBank/DDBJ whole genome shotgun (WGS) entry which is preliminary data.</text>
</comment>
<evidence type="ECO:0000259" key="1">
    <source>
        <dbReference type="Pfam" id="PF14239"/>
    </source>
</evidence>
<reference evidence="2 3" key="1">
    <citation type="submission" date="2021-03" db="EMBL/GenBank/DDBJ databases">
        <title>Metabolic Capacity of the Antarctic Cyanobacterium Phormidium pseudopriestleyi that Sustains Oxygenic Photosynthesis in the Presence of Hydrogen Sulfide.</title>
        <authorList>
            <person name="Lumian J.E."/>
            <person name="Jungblut A.D."/>
            <person name="Dillon M.L."/>
            <person name="Hawes I."/>
            <person name="Doran P.T."/>
            <person name="Mackey T.J."/>
            <person name="Dick G.J."/>
            <person name="Grettenberger C.L."/>
            <person name="Sumner D.Y."/>
        </authorList>
    </citation>
    <scope>NUCLEOTIDE SEQUENCE [LARGE SCALE GENOMIC DNA]</scope>
    <source>
        <strain evidence="2 3">FRX01</strain>
    </source>
</reference>
<dbReference type="Proteomes" id="UP000664844">
    <property type="component" value="Unassembled WGS sequence"/>
</dbReference>
<dbReference type="EMBL" id="JAFLQW010000516">
    <property type="protein sequence ID" value="MBO0351225.1"/>
    <property type="molecule type" value="Genomic_DNA"/>
</dbReference>